<feature type="region of interest" description="Disordered" evidence="1">
    <location>
        <begin position="25"/>
        <end position="49"/>
    </location>
</feature>
<name>X0X8Q9_9ZZZZ</name>
<accession>X0X8Q9</accession>
<evidence type="ECO:0000256" key="1">
    <source>
        <dbReference type="SAM" id="MobiDB-lite"/>
    </source>
</evidence>
<dbReference type="AlphaFoldDB" id="X0X8Q9"/>
<gene>
    <name evidence="2" type="ORF">S01H1_63123</name>
</gene>
<protein>
    <submittedName>
        <fullName evidence="2">Uncharacterized protein</fullName>
    </submittedName>
</protein>
<proteinExistence type="predicted"/>
<reference evidence="2" key="1">
    <citation type="journal article" date="2014" name="Front. Microbiol.">
        <title>High frequency of phylogenetically diverse reductive dehalogenase-homologous genes in deep subseafloor sedimentary metagenomes.</title>
        <authorList>
            <person name="Kawai M."/>
            <person name="Futagami T."/>
            <person name="Toyoda A."/>
            <person name="Takaki Y."/>
            <person name="Nishi S."/>
            <person name="Hori S."/>
            <person name="Arai W."/>
            <person name="Tsubouchi T."/>
            <person name="Morono Y."/>
            <person name="Uchiyama I."/>
            <person name="Ito T."/>
            <person name="Fujiyama A."/>
            <person name="Inagaki F."/>
            <person name="Takami H."/>
        </authorList>
    </citation>
    <scope>NUCLEOTIDE SEQUENCE</scope>
    <source>
        <strain evidence="2">Expedition CK06-06</strain>
    </source>
</reference>
<dbReference type="EMBL" id="BARS01041511">
    <property type="protein sequence ID" value="GAG33023.1"/>
    <property type="molecule type" value="Genomic_DNA"/>
</dbReference>
<evidence type="ECO:0000313" key="2">
    <source>
        <dbReference type="EMBL" id="GAG33023.1"/>
    </source>
</evidence>
<sequence>MDIPPLDLQTNDNYGLQKFLKKHSRGTIPSDSSLDNPPFTNLVYPQNSI</sequence>
<feature type="compositionally biased region" description="Polar residues" evidence="1">
    <location>
        <begin position="27"/>
        <end position="49"/>
    </location>
</feature>
<comment type="caution">
    <text evidence="2">The sequence shown here is derived from an EMBL/GenBank/DDBJ whole genome shotgun (WGS) entry which is preliminary data.</text>
</comment>
<organism evidence="2">
    <name type="scientific">marine sediment metagenome</name>
    <dbReference type="NCBI Taxonomy" id="412755"/>
    <lineage>
        <taxon>unclassified sequences</taxon>
        <taxon>metagenomes</taxon>
        <taxon>ecological metagenomes</taxon>
    </lineage>
</organism>